<evidence type="ECO:0000313" key="2">
    <source>
        <dbReference type="EMBL" id="QHT59856.1"/>
    </source>
</evidence>
<dbReference type="EMBL" id="CP048209">
    <property type="protein sequence ID" value="QHT59856.1"/>
    <property type="molecule type" value="Genomic_DNA"/>
</dbReference>
<protein>
    <submittedName>
        <fullName evidence="2">NAD(P)-dependent oxidoreductase</fullName>
    </submittedName>
</protein>
<keyword evidence="3" id="KW-1185">Reference proteome</keyword>
<dbReference type="Gene3D" id="3.40.50.720">
    <property type="entry name" value="NAD(P)-binding Rossmann-like Domain"/>
    <property type="match status" value="1"/>
</dbReference>
<sequence length="283" mass="29938">MKILVAGASGVIGRSLIPLLIEAGHEVTGLIRSPDQAAALERAGARSAVADVFGREGVFAAVCESKPDAVIHQLTALGARNFADNARIRREGTRNLVDAARAAGVRRIIVQSISWVYAPGGGPAAEAEPLDLEAPEPRRSTVEAVAVMEAAAAELPSHVILRYGLLYGEGTWYAADGWMAEQARERRLPATDGVSSFVHAEDAARAALLALDWPSGVYNIVDDEPASGTAWLPAFADAVGAPAPEVQTGSARGERGALNAKAVRQGWEPRYRSWREGFRAGLQ</sequence>
<dbReference type="RefSeq" id="WP_162355922.1">
    <property type="nucleotide sequence ID" value="NZ_CP048209.1"/>
</dbReference>
<organism evidence="2 3">
    <name type="scientific">Paenibacillus lycopersici</name>
    <dbReference type="NCBI Taxonomy" id="2704462"/>
    <lineage>
        <taxon>Bacteria</taxon>
        <taxon>Bacillati</taxon>
        <taxon>Bacillota</taxon>
        <taxon>Bacilli</taxon>
        <taxon>Bacillales</taxon>
        <taxon>Paenibacillaceae</taxon>
        <taxon>Paenibacillus</taxon>
    </lineage>
</organism>
<dbReference type="InterPro" id="IPR051783">
    <property type="entry name" value="NAD(P)-dependent_oxidoreduct"/>
</dbReference>
<dbReference type="InterPro" id="IPR036291">
    <property type="entry name" value="NAD(P)-bd_dom_sf"/>
</dbReference>
<dbReference type="PANTHER" id="PTHR48079:SF6">
    <property type="entry name" value="NAD(P)-BINDING DOMAIN-CONTAINING PROTEIN-RELATED"/>
    <property type="match status" value="1"/>
</dbReference>
<dbReference type="Proteomes" id="UP000476064">
    <property type="component" value="Chromosome"/>
</dbReference>
<dbReference type="GO" id="GO:0004029">
    <property type="term" value="F:aldehyde dehydrogenase (NAD+) activity"/>
    <property type="evidence" value="ECO:0007669"/>
    <property type="project" value="TreeGrafter"/>
</dbReference>
<reference evidence="2 3" key="1">
    <citation type="submission" date="2020-01" db="EMBL/GenBank/DDBJ databases">
        <title>Paenibacillus sp. nov., isolated from tomato rhizosphere.</title>
        <authorList>
            <person name="Weon H.-Y."/>
            <person name="Lee S.A."/>
        </authorList>
    </citation>
    <scope>NUCLEOTIDE SEQUENCE [LARGE SCALE GENOMIC DNA]</scope>
    <source>
        <strain evidence="2 3">12200R-189</strain>
    </source>
</reference>
<dbReference type="KEGG" id="plyc:GXP70_07760"/>
<accession>A0A6C0FRS4</accession>
<dbReference type="SUPFAM" id="SSF51735">
    <property type="entry name" value="NAD(P)-binding Rossmann-fold domains"/>
    <property type="match status" value="1"/>
</dbReference>
<gene>
    <name evidence="2" type="ORF">GXP70_07760</name>
</gene>
<proteinExistence type="predicted"/>
<evidence type="ECO:0000313" key="3">
    <source>
        <dbReference type="Proteomes" id="UP000476064"/>
    </source>
</evidence>
<dbReference type="AlphaFoldDB" id="A0A6C0FRS4"/>
<dbReference type="PANTHER" id="PTHR48079">
    <property type="entry name" value="PROTEIN YEEZ"/>
    <property type="match status" value="1"/>
</dbReference>
<dbReference type="InterPro" id="IPR001509">
    <property type="entry name" value="Epimerase_deHydtase"/>
</dbReference>
<dbReference type="Pfam" id="PF01370">
    <property type="entry name" value="Epimerase"/>
    <property type="match status" value="1"/>
</dbReference>
<name>A0A6C0FRS4_9BACL</name>
<evidence type="ECO:0000259" key="1">
    <source>
        <dbReference type="Pfam" id="PF01370"/>
    </source>
</evidence>
<feature type="domain" description="NAD-dependent epimerase/dehydratase" evidence="1">
    <location>
        <begin position="3"/>
        <end position="220"/>
    </location>
</feature>
<dbReference type="GO" id="GO:0005737">
    <property type="term" value="C:cytoplasm"/>
    <property type="evidence" value="ECO:0007669"/>
    <property type="project" value="TreeGrafter"/>
</dbReference>